<dbReference type="GO" id="GO:0015074">
    <property type="term" value="P:DNA integration"/>
    <property type="evidence" value="ECO:0007669"/>
    <property type="project" value="InterPro"/>
</dbReference>
<protein>
    <submittedName>
        <fullName evidence="2">Transposase and inactivated derivatives</fullName>
    </submittedName>
</protein>
<dbReference type="InterPro" id="IPR009057">
    <property type="entry name" value="Homeodomain-like_sf"/>
</dbReference>
<gene>
    <name evidence="2" type="ORF">NCTC12965_03763</name>
</gene>
<dbReference type="InterPro" id="IPR036397">
    <property type="entry name" value="RNaseH_sf"/>
</dbReference>
<dbReference type="NCBIfam" id="NF033577">
    <property type="entry name" value="transpos_IS481"/>
    <property type="match status" value="1"/>
</dbReference>
<proteinExistence type="predicted"/>
<name>A0A4U9UNG4_SERFO</name>
<dbReference type="PROSITE" id="PS50994">
    <property type="entry name" value="INTEGRASE"/>
    <property type="match status" value="1"/>
</dbReference>
<reference evidence="2" key="1">
    <citation type="submission" date="2019-05" db="EMBL/GenBank/DDBJ databases">
        <authorList>
            <consortium name="Pathogen Informatics"/>
        </authorList>
    </citation>
    <scope>NUCLEOTIDE SEQUENCE [LARGE SCALE GENOMIC DNA]</scope>
    <source>
        <strain evidence="2">NCTC12965</strain>
    </source>
</reference>
<organism evidence="2">
    <name type="scientific">Serratia fonticola</name>
    <dbReference type="NCBI Taxonomy" id="47917"/>
    <lineage>
        <taxon>Bacteria</taxon>
        <taxon>Pseudomonadati</taxon>
        <taxon>Pseudomonadota</taxon>
        <taxon>Gammaproteobacteria</taxon>
        <taxon>Enterobacterales</taxon>
        <taxon>Yersiniaceae</taxon>
        <taxon>Serratia</taxon>
    </lineage>
</organism>
<dbReference type="InterPro" id="IPR001584">
    <property type="entry name" value="Integrase_cat-core"/>
</dbReference>
<dbReference type="EMBL" id="CABEEZ010000077">
    <property type="protein sequence ID" value="VTR35235.1"/>
    <property type="molecule type" value="Genomic_DNA"/>
</dbReference>
<dbReference type="AlphaFoldDB" id="A0A4U9UNG4"/>
<dbReference type="Gene3D" id="3.30.420.10">
    <property type="entry name" value="Ribonuclease H-like superfamily/Ribonuclease H"/>
    <property type="match status" value="1"/>
</dbReference>
<dbReference type="PANTHER" id="PTHR35004:SF6">
    <property type="entry name" value="TRANSPOSASE"/>
    <property type="match status" value="1"/>
</dbReference>
<accession>A0A4U9UNG4</accession>
<dbReference type="SUPFAM" id="SSF53098">
    <property type="entry name" value="Ribonuclease H-like"/>
    <property type="match status" value="1"/>
</dbReference>
<dbReference type="FunFam" id="3.30.420.10:FF:000220">
    <property type="entry name" value="ISDet2, transposase orfB"/>
    <property type="match status" value="1"/>
</dbReference>
<dbReference type="SUPFAM" id="SSF46689">
    <property type="entry name" value="Homeodomain-like"/>
    <property type="match status" value="1"/>
</dbReference>
<dbReference type="InterPro" id="IPR012337">
    <property type="entry name" value="RNaseH-like_sf"/>
</dbReference>
<dbReference type="Pfam" id="PF13565">
    <property type="entry name" value="HTH_32"/>
    <property type="match status" value="1"/>
</dbReference>
<evidence type="ECO:0000259" key="1">
    <source>
        <dbReference type="PROSITE" id="PS50994"/>
    </source>
</evidence>
<dbReference type="InterPro" id="IPR047656">
    <property type="entry name" value="IS481-like_transpos"/>
</dbReference>
<dbReference type="GO" id="GO:0003676">
    <property type="term" value="F:nucleic acid binding"/>
    <property type="evidence" value="ECO:0007669"/>
    <property type="project" value="InterPro"/>
</dbReference>
<sequence length="404" mass="46028">MKHLFGDMVDTYNIGMSTSEWSCLCRGMRDLPCHYVPSLCFFASQEGANIRALCRQFGIAPATAYKWLHRWQSDGRAGLNERSRVPHHSPSRTPDIVVQHLRAAHLAHPMWGARKLKRWLEMQGHTLPAASTVHNLMRRHDLLPGGPSPAPTVGRFEHDAPNQLWQMDFKGHFPFAEGRCHPLTLLDDHSRFSLCLAHCPDERRVTVQSQLVAVFERYGLPERMTMDNGAPWGDTTGSWTALELWLMRQGIRVGHSRPYHPQTQGKLERFHRSLKAELLQGRWFTHAAQLQEVFDAWLETYNLERPHEALSMAVPASRYQPSSRQYNGNPAAAEYDEGVLVRKVDVSGKLSLKGMGLKVGKAFIGEYVGLKESEREGYYEVWWYSTKVGTIDLRNRSIIMGKGC</sequence>
<feature type="domain" description="Integrase catalytic" evidence="1">
    <location>
        <begin position="157"/>
        <end position="323"/>
    </location>
</feature>
<evidence type="ECO:0000313" key="2">
    <source>
        <dbReference type="EMBL" id="VTR35235.1"/>
    </source>
</evidence>
<dbReference type="PANTHER" id="PTHR35004">
    <property type="entry name" value="TRANSPOSASE RV3428C-RELATED"/>
    <property type="match status" value="1"/>
</dbReference>
<dbReference type="Pfam" id="PF13683">
    <property type="entry name" value="rve_3"/>
    <property type="match status" value="1"/>
</dbReference>